<keyword evidence="4 7" id="KW-0812">Transmembrane</keyword>
<name>R4WT35_9BURK</name>
<feature type="transmembrane region" description="Helical" evidence="7">
    <location>
        <begin position="369"/>
        <end position="392"/>
    </location>
</feature>
<sequence length="533" mass="57330">MEPLAAAHDPERQALPFRESLLAMLGIAFVTMLVALDQTIVGTALPRIVADLKGFDLYAWVATSYMLASVITIPIFGRLGDLFGRKHFILAAIVLFTCASVLCGLANSMLFLVIARGVQGIGGGILLGTVFAMVADLFPDPRLRLRWLVLVSSSFGIANVIGPTLGGMLTQMRGWRLVFFVNVPVGIVALIFVLMFVPNMRHLKTRERIQLDWLGACVVAVTFGALQLLIEMLPREGVSRTTILLALITLVFGATLYFWEKRMGYPVVPVDVLIDRKLAALFAISVLGGFALFSMAFYIPLLFQGGFGMSPHASGMLITPLLLGTSVGSMLNNRIVTRIRRANVLMYIGFALCVIGCLALVSLDGREPHSVWMACMGASGLGLGLVATNLTICSQQIVSREQIGAVTALLQSLRIFGGMLGTAITGAVLGHRYANSVHRSLDTYQATQWLKSFASPDLLIDRAEQSALIERLVSAGQSGDAMMHMARAALVTSIHVGLVVAAMAAFIGLCLAWFVPSVRVAYGDIGDVKEGRA</sequence>
<dbReference type="RefSeq" id="WP_016348456.1">
    <property type="nucleotide sequence ID" value="NC_021289.1"/>
</dbReference>
<dbReference type="AlphaFoldDB" id="R4WT35"/>
<keyword evidence="3" id="KW-1003">Cell membrane</keyword>
<dbReference type="FunFam" id="1.20.1720.10:FF:000004">
    <property type="entry name" value="EmrB/QacA family drug resistance transporter"/>
    <property type="match status" value="1"/>
</dbReference>
<feature type="transmembrane region" description="Helical" evidence="7">
    <location>
        <begin position="242"/>
        <end position="259"/>
    </location>
</feature>
<feature type="transmembrane region" description="Helical" evidence="7">
    <location>
        <begin position="488"/>
        <end position="515"/>
    </location>
</feature>
<dbReference type="InterPro" id="IPR011701">
    <property type="entry name" value="MFS"/>
</dbReference>
<comment type="subcellular location">
    <subcellularLocation>
        <location evidence="1">Cell membrane</location>
        <topology evidence="1">Multi-pass membrane protein</topology>
    </subcellularLocation>
</comment>
<dbReference type="PANTHER" id="PTHR23501:SF191">
    <property type="entry name" value="VACUOLAR BASIC AMINO ACID TRANSPORTER 4"/>
    <property type="match status" value="1"/>
</dbReference>
<keyword evidence="2" id="KW-0813">Transport</keyword>
<feature type="transmembrane region" description="Helical" evidence="7">
    <location>
        <begin position="88"/>
        <end position="114"/>
    </location>
</feature>
<dbReference type="GO" id="GO:0005886">
    <property type="term" value="C:plasma membrane"/>
    <property type="evidence" value="ECO:0007669"/>
    <property type="project" value="UniProtKB-SubCell"/>
</dbReference>
<feature type="transmembrane region" description="Helical" evidence="7">
    <location>
        <begin position="145"/>
        <end position="165"/>
    </location>
</feature>
<organism evidence="9 10">
    <name type="scientific">Caballeronia insecticola</name>
    <dbReference type="NCBI Taxonomy" id="758793"/>
    <lineage>
        <taxon>Bacteria</taxon>
        <taxon>Pseudomonadati</taxon>
        <taxon>Pseudomonadota</taxon>
        <taxon>Betaproteobacteria</taxon>
        <taxon>Burkholderiales</taxon>
        <taxon>Burkholderiaceae</taxon>
        <taxon>Caballeronia</taxon>
    </lineage>
</organism>
<evidence type="ECO:0000256" key="3">
    <source>
        <dbReference type="ARBA" id="ARBA00022475"/>
    </source>
</evidence>
<dbReference type="Pfam" id="PF07690">
    <property type="entry name" value="MFS_1"/>
    <property type="match status" value="1"/>
</dbReference>
<keyword evidence="5 7" id="KW-1133">Transmembrane helix</keyword>
<dbReference type="OrthoDB" id="9807274at2"/>
<evidence type="ECO:0000313" key="10">
    <source>
        <dbReference type="Proteomes" id="UP000013966"/>
    </source>
</evidence>
<feature type="transmembrane region" description="Helical" evidence="7">
    <location>
        <begin position="177"/>
        <end position="197"/>
    </location>
</feature>
<feature type="transmembrane region" description="Helical" evidence="7">
    <location>
        <begin position="313"/>
        <end position="332"/>
    </location>
</feature>
<dbReference type="PANTHER" id="PTHR23501">
    <property type="entry name" value="MAJOR FACILITATOR SUPERFAMILY"/>
    <property type="match status" value="1"/>
</dbReference>
<feature type="transmembrane region" description="Helical" evidence="7">
    <location>
        <begin position="280"/>
        <end position="301"/>
    </location>
</feature>
<reference evidence="9 10" key="2">
    <citation type="journal article" date="2018" name="Int. J. Syst. Evol. Microbiol.">
        <title>Burkholderia insecticola sp. nov., a gut symbiotic bacterium of the bean bug Riptortus pedestris.</title>
        <authorList>
            <person name="Takeshita K."/>
            <person name="Tamaki H."/>
            <person name="Ohbayashi T."/>
            <person name="Meng X.-Y."/>
            <person name="Sone T."/>
            <person name="Mitani Y."/>
            <person name="Peeters C."/>
            <person name="Kikuchi Y."/>
            <person name="Vandamme P."/>
        </authorList>
    </citation>
    <scope>NUCLEOTIDE SEQUENCE [LARGE SCALE GENOMIC DNA]</scope>
    <source>
        <strain evidence="9">RPE64</strain>
        <plasmid evidence="9 10">p1</plasmid>
    </source>
</reference>
<dbReference type="Proteomes" id="UP000013966">
    <property type="component" value="Plasmid p1"/>
</dbReference>
<dbReference type="GO" id="GO:0022857">
    <property type="term" value="F:transmembrane transporter activity"/>
    <property type="evidence" value="ECO:0007669"/>
    <property type="project" value="InterPro"/>
</dbReference>
<evidence type="ECO:0000313" key="9">
    <source>
        <dbReference type="EMBL" id="BAN27748.1"/>
    </source>
</evidence>
<dbReference type="PATRIC" id="fig|758793.3.peg.5956"/>
<feature type="transmembrane region" description="Helical" evidence="7">
    <location>
        <begin position="57"/>
        <end position="76"/>
    </location>
</feature>
<feature type="transmembrane region" description="Helical" evidence="7">
    <location>
        <begin position="21"/>
        <end position="45"/>
    </location>
</feature>
<gene>
    <name evidence="9" type="ORF">BRPE64_DCDS08120</name>
</gene>
<dbReference type="KEGG" id="buo:BRPE64_DCDS08120"/>
<evidence type="ECO:0000256" key="1">
    <source>
        <dbReference type="ARBA" id="ARBA00004651"/>
    </source>
</evidence>
<evidence type="ECO:0000259" key="8">
    <source>
        <dbReference type="PROSITE" id="PS50850"/>
    </source>
</evidence>
<feature type="transmembrane region" description="Helical" evidence="7">
    <location>
        <begin position="209"/>
        <end position="230"/>
    </location>
</feature>
<proteinExistence type="predicted"/>
<evidence type="ECO:0000256" key="7">
    <source>
        <dbReference type="SAM" id="Phobius"/>
    </source>
</evidence>
<geneLocation type="plasmid" evidence="9 10">
    <name>p1</name>
</geneLocation>
<reference evidence="9 10" key="1">
    <citation type="journal article" date="2013" name="Genome Announc.">
        <title>Complete Genome Sequence of Burkholderia sp. Strain RPE64, Bacterial Symbiont of the Bean Bug Riptortus pedestris.</title>
        <authorList>
            <person name="Shibata T.F."/>
            <person name="Maeda T."/>
            <person name="Nikoh N."/>
            <person name="Yamaguchi K."/>
            <person name="Oshima K."/>
            <person name="Hattori M."/>
            <person name="Nishiyama T."/>
            <person name="Hasebe M."/>
            <person name="Fukatsu T."/>
            <person name="Kikuchi Y."/>
            <person name="Shigenobu S."/>
        </authorList>
    </citation>
    <scope>NUCLEOTIDE SEQUENCE [LARGE SCALE GENOMIC DNA]</scope>
    <source>
        <plasmid evidence="9 10">p1</plasmid>
    </source>
</reference>
<keyword evidence="9" id="KW-0614">Plasmid</keyword>
<dbReference type="InterPro" id="IPR020846">
    <property type="entry name" value="MFS_dom"/>
</dbReference>
<evidence type="ECO:0000256" key="6">
    <source>
        <dbReference type="ARBA" id="ARBA00023136"/>
    </source>
</evidence>
<dbReference type="InterPro" id="IPR036259">
    <property type="entry name" value="MFS_trans_sf"/>
</dbReference>
<feature type="transmembrane region" description="Helical" evidence="7">
    <location>
        <begin position="344"/>
        <end position="363"/>
    </location>
</feature>
<dbReference type="PROSITE" id="PS50850">
    <property type="entry name" value="MFS"/>
    <property type="match status" value="1"/>
</dbReference>
<dbReference type="HOGENOM" id="CLU_000960_2_5_4"/>
<keyword evidence="10" id="KW-1185">Reference proteome</keyword>
<feature type="transmembrane region" description="Helical" evidence="7">
    <location>
        <begin position="120"/>
        <end position="138"/>
    </location>
</feature>
<dbReference type="Gene3D" id="1.20.1720.10">
    <property type="entry name" value="Multidrug resistance protein D"/>
    <property type="match status" value="1"/>
</dbReference>
<accession>R4WT35</accession>
<dbReference type="SUPFAM" id="SSF103473">
    <property type="entry name" value="MFS general substrate transporter"/>
    <property type="match status" value="1"/>
</dbReference>
<keyword evidence="6 7" id="KW-0472">Membrane</keyword>
<evidence type="ECO:0000256" key="5">
    <source>
        <dbReference type="ARBA" id="ARBA00022989"/>
    </source>
</evidence>
<dbReference type="Gene3D" id="1.20.1250.20">
    <property type="entry name" value="MFS general substrate transporter like domains"/>
    <property type="match status" value="1"/>
</dbReference>
<evidence type="ECO:0000256" key="2">
    <source>
        <dbReference type="ARBA" id="ARBA00022448"/>
    </source>
</evidence>
<protein>
    <submittedName>
        <fullName evidence="9">Drug resistance transporter EmrB/QacA subfamily</fullName>
    </submittedName>
</protein>
<dbReference type="EMBL" id="AP013061">
    <property type="protein sequence ID" value="BAN27748.1"/>
    <property type="molecule type" value="Genomic_DNA"/>
</dbReference>
<evidence type="ECO:0000256" key="4">
    <source>
        <dbReference type="ARBA" id="ARBA00022692"/>
    </source>
</evidence>
<feature type="domain" description="Major facilitator superfamily (MFS) profile" evidence="8">
    <location>
        <begin position="23"/>
        <end position="519"/>
    </location>
</feature>